<dbReference type="PANTHER" id="PTHR43156">
    <property type="entry name" value="STAGE II SPORULATION PROTEIN E-RELATED"/>
    <property type="match status" value="1"/>
</dbReference>
<feature type="domain" description="PPM-type phosphatase" evidence="3">
    <location>
        <begin position="303"/>
        <end position="522"/>
    </location>
</feature>
<dbReference type="EMBL" id="ADVR01000001">
    <property type="protein sequence ID" value="EFO82108.1"/>
    <property type="molecule type" value="Genomic_DNA"/>
</dbReference>
<dbReference type="SUPFAM" id="SSF55781">
    <property type="entry name" value="GAF domain-like"/>
    <property type="match status" value="1"/>
</dbReference>
<organism evidence="4 5">
    <name type="scientific">Oscillochloris trichoides DG-6</name>
    <dbReference type="NCBI Taxonomy" id="765420"/>
    <lineage>
        <taxon>Bacteria</taxon>
        <taxon>Bacillati</taxon>
        <taxon>Chloroflexota</taxon>
        <taxon>Chloroflexia</taxon>
        <taxon>Chloroflexales</taxon>
        <taxon>Chloroflexineae</taxon>
        <taxon>Oscillochloridaceae</taxon>
        <taxon>Oscillochloris</taxon>
    </lineage>
</organism>
<comment type="caution">
    <text evidence="4">The sequence shown here is derived from an EMBL/GenBank/DDBJ whole genome shotgun (WGS) entry which is preliminary data.</text>
</comment>
<evidence type="ECO:0000259" key="3">
    <source>
        <dbReference type="SMART" id="SM00331"/>
    </source>
</evidence>
<dbReference type="AlphaFoldDB" id="E1I9N0"/>
<accession>E1I9N0</accession>
<dbReference type="STRING" id="765420.OSCT_0031"/>
<dbReference type="InterPro" id="IPR029016">
    <property type="entry name" value="GAF-like_dom_sf"/>
</dbReference>
<reference evidence="4 5" key="1">
    <citation type="journal article" date="2011" name="J. Bacteriol.">
        <title>Draft genome sequence of the anoxygenic filamentous phototrophic bacterium Oscillochloris trichoides subsp. DG-6.</title>
        <authorList>
            <person name="Kuznetsov B.B."/>
            <person name="Ivanovsky R.N."/>
            <person name="Keppen O.I."/>
            <person name="Sukhacheva M.V."/>
            <person name="Bumazhkin B.K."/>
            <person name="Patutina E.O."/>
            <person name="Beletsky A.V."/>
            <person name="Mardanov A.V."/>
            <person name="Baslerov R.V."/>
            <person name="Panteleeva A.N."/>
            <person name="Kolganova T.V."/>
            <person name="Ravin N.V."/>
            <person name="Skryabin K.G."/>
        </authorList>
    </citation>
    <scope>NUCLEOTIDE SEQUENCE [LARGE SCALE GENOMIC DNA]</scope>
    <source>
        <strain evidence="4 5">DG-6</strain>
    </source>
</reference>
<evidence type="ECO:0000313" key="4">
    <source>
        <dbReference type="EMBL" id="EFO82108.1"/>
    </source>
</evidence>
<dbReference type="Pfam" id="PF07228">
    <property type="entry name" value="SpoIIE"/>
    <property type="match status" value="1"/>
</dbReference>
<dbReference type="SUPFAM" id="SSF81606">
    <property type="entry name" value="PP2C-like"/>
    <property type="match status" value="1"/>
</dbReference>
<dbReference type="Gene3D" id="3.30.450.40">
    <property type="match status" value="1"/>
</dbReference>
<evidence type="ECO:0000259" key="2">
    <source>
        <dbReference type="SMART" id="SM00065"/>
    </source>
</evidence>
<dbReference type="Gene3D" id="3.60.40.10">
    <property type="entry name" value="PPM-type phosphatase domain"/>
    <property type="match status" value="1"/>
</dbReference>
<dbReference type="Pfam" id="PF01590">
    <property type="entry name" value="GAF"/>
    <property type="match status" value="1"/>
</dbReference>
<sequence>MRGGLRTATDALNCAGHGMLVALLSSQYQRFAAIAEAWLAQGASAFGVFQDGHPLIYWPSSHRLARPSLSVPITQDEQPIADLRVAGVTGMAAELRLRADAALISYLLQLEHDLQCMTADLVTSQDQQLALYRLSQSMRDHVTVHETLRSLVAEGMRMTKSHAGFAAFIPKHGQDPLLVKSSESFLSDEMAWRIYWHTRSLEHAVSLPDPDGDFPLLPGIEDLLAVPIRVRGSIMAGMAMANRAGGFGTPDMKLMQAIADQASAQIERMLLYQEMFDQAKLRTEMDLARRVQLDLLPRQLPQIAGLDIYATSRPAYQVGGDFFDFIVNPGRPFVFSLGDVTGKGLSAALLMTMTRSAIHSKAQFMPFPTPEAVMRQSNEDLYNDFTRVGVFATVFVGQYELGSQRLIYANAGHAPVIYRPFDGPAQLLRADSTAIGILPVSHCRNQTLNMRPGDVLVVATDGFSDARNAHDETFDIERLIDLIDQLAPRTAREIADAMFETVDRFGGGRNQDDDQTLVVIKGAAS</sequence>
<dbReference type="InterPro" id="IPR001932">
    <property type="entry name" value="PPM-type_phosphatase-like_dom"/>
</dbReference>
<dbReference type="Proteomes" id="UP000054010">
    <property type="component" value="Unassembled WGS sequence"/>
</dbReference>
<evidence type="ECO:0000313" key="5">
    <source>
        <dbReference type="Proteomes" id="UP000054010"/>
    </source>
</evidence>
<proteinExistence type="predicted"/>
<keyword evidence="1" id="KW-0378">Hydrolase</keyword>
<feature type="domain" description="GAF" evidence="2">
    <location>
        <begin position="143"/>
        <end position="276"/>
    </location>
</feature>
<dbReference type="SMART" id="SM00331">
    <property type="entry name" value="PP2C_SIG"/>
    <property type="match status" value="1"/>
</dbReference>
<dbReference type="InterPro" id="IPR036457">
    <property type="entry name" value="PPM-type-like_dom_sf"/>
</dbReference>
<dbReference type="SMART" id="SM00065">
    <property type="entry name" value="GAF"/>
    <property type="match status" value="1"/>
</dbReference>
<dbReference type="InterPro" id="IPR003018">
    <property type="entry name" value="GAF"/>
</dbReference>
<dbReference type="HOGENOM" id="CLU_000445_43_6_0"/>
<name>E1I9N0_9CHLR</name>
<dbReference type="eggNOG" id="COG2203">
    <property type="taxonomic scope" value="Bacteria"/>
</dbReference>
<keyword evidence="5" id="KW-1185">Reference proteome</keyword>
<dbReference type="GO" id="GO:0016791">
    <property type="term" value="F:phosphatase activity"/>
    <property type="evidence" value="ECO:0007669"/>
    <property type="project" value="TreeGrafter"/>
</dbReference>
<protein>
    <submittedName>
        <fullName evidence="4">Protein serine phosphatase with GAF(S) sensor(S)</fullName>
    </submittedName>
</protein>
<dbReference type="eggNOG" id="COG2208">
    <property type="taxonomic scope" value="Bacteria"/>
</dbReference>
<gene>
    <name evidence="4" type="ORF">OSCT_0031</name>
</gene>
<dbReference type="InterPro" id="IPR052016">
    <property type="entry name" value="Bact_Sigma-Reg"/>
</dbReference>
<evidence type="ECO:0000256" key="1">
    <source>
        <dbReference type="ARBA" id="ARBA00022801"/>
    </source>
</evidence>
<dbReference type="PANTHER" id="PTHR43156:SF2">
    <property type="entry name" value="STAGE II SPORULATION PROTEIN E"/>
    <property type="match status" value="1"/>
</dbReference>